<dbReference type="InterPro" id="IPR035965">
    <property type="entry name" value="PAS-like_dom_sf"/>
</dbReference>
<dbReference type="PROSITE" id="PS50921">
    <property type="entry name" value="ANTAR"/>
    <property type="match status" value="1"/>
</dbReference>
<protein>
    <submittedName>
        <fullName evidence="2">ANTAR domain-containing protein</fullName>
    </submittedName>
</protein>
<dbReference type="SUPFAM" id="SSF52172">
    <property type="entry name" value="CheY-like"/>
    <property type="match status" value="1"/>
</dbReference>
<dbReference type="RefSeq" id="WP_346103420.1">
    <property type="nucleotide sequence ID" value="NZ_BAAAOD010000021.1"/>
</dbReference>
<gene>
    <name evidence="2" type="ORF">WG925_23360</name>
</gene>
<dbReference type="Proteomes" id="UP001367513">
    <property type="component" value="Unassembled WGS sequence"/>
</dbReference>
<evidence type="ECO:0000313" key="3">
    <source>
        <dbReference type="Proteomes" id="UP001367513"/>
    </source>
</evidence>
<dbReference type="Pfam" id="PF08448">
    <property type="entry name" value="PAS_4"/>
    <property type="match status" value="1"/>
</dbReference>
<sequence length="227" mass="23940">MLSGPSDAQILRACCDDPVFRATRSPYLVVDGELTVVGANAAFCAATLRASGELVGRPLTAALPDDPHRPGADGVARLTASLSRVLRLGLRDHLPVQRHDVPAATGTPGFVERVWVTVNSPLAAPDGRVIGVLHHVEDVTGLISPGADGSDLPAAALARALDTENSHLRARFARHVSIEQAKGALMAQRGCSADEAFSLLRRLSHETNRKLHVVAEALLADTVGQRP</sequence>
<dbReference type="InterPro" id="IPR005561">
    <property type="entry name" value="ANTAR"/>
</dbReference>
<dbReference type="EMBL" id="JBBPIX010000016">
    <property type="protein sequence ID" value="MEK6466688.1"/>
    <property type="molecule type" value="Genomic_DNA"/>
</dbReference>
<reference evidence="2 3" key="1">
    <citation type="submission" date="2024-03" db="EMBL/GenBank/DDBJ databases">
        <title>Draft genome sequence of Pseudonocardia carboxydivorans JCM 14827.</title>
        <authorList>
            <person name="Duangmal K."/>
        </authorList>
    </citation>
    <scope>NUCLEOTIDE SEQUENCE [LARGE SCALE GENOMIC DNA]</scope>
    <source>
        <strain evidence="2 3">JCM 14827</strain>
    </source>
</reference>
<accession>A0ABU9AJT3</accession>
<dbReference type="SUPFAM" id="SSF55785">
    <property type="entry name" value="PYP-like sensor domain (PAS domain)"/>
    <property type="match status" value="1"/>
</dbReference>
<dbReference type="Gene3D" id="1.10.10.10">
    <property type="entry name" value="Winged helix-like DNA-binding domain superfamily/Winged helix DNA-binding domain"/>
    <property type="match status" value="1"/>
</dbReference>
<dbReference type="InterPro" id="IPR013656">
    <property type="entry name" value="PAS_4"/>
</dbReference>
<proteinExistence type="predicted"/>
<dbReference type="InterPro" id="IPR011006">
    <property type="entry name" value="CheY-like_superfamily"/>
</dbReference>
<name>A0ABU9AJT3_PSEA5</name>
<dbReference type="SMART" id="SM01012">
    <property type="entry name" value="ANTAR"/>
    <property type="match status" value="1"/>
</dbReference>
<dbReference type="InterPro" id="IPR036388">
    <property type="entry name" value="WH-like_DNA-bd_sf"/>
</dbReference>
<organism evidence="2 3">
    <name type="scientific">Pseudonocardia alni subsp. carboxydivorans</name>
    <dbReference type="NCBI Taxonomy" id="415010"/>
    <lineage>
        <taxon>Bacteria</taxon>
        <taxon>Bacillati</taxon>
        <taxon>Actinomycetota</taxon>
        <taxon>Actinomycetes</taxon>
        <taxon>Pseudonocardiales</taxon>
        <taxon>Pseudonocardiaceae</taxon>
        <taxon>Pseudonocardia</taxon>
    </lineage>
</organism>
<evidence type="ECO:0000313" key="2">
    <source>
        <dbReference type="EMBL" id="MEK6466688.1"/>
    </source>
</evidence>
<dbReference type="Pfam" id="PF03861">
    <property type="entry name" value="ANTAR"/>
    <property type="match status" value="1"/>
</dbReference>
<feature type="domain" description="ANTAR" evidence="1">
    <location>
        <begin position="158"/>
        <end position="219"/>
    </location>
</feature>
<evidence type="ECO:0000259" key="1">
    <source>
        <dbReference type="PROSITE" id="PS50921"/>
    </source>
</evidence>
<comment type="caution">
    <text evidence="2">The sequence shown here is derived from an EMBL/GenBank/DDBJ whole genome shotgun (WGS) entry which is preliminary data.</text>
</comment>
<keyword evidence="3" id="KW-1185">Reference proteome</keyword>
<dbReference type="Gene3D" id="3.30.450.20">
    <property type="entry name" value="PAS domain"/>
    <property type="match status" value="1"/>
</dbReference>